<accession>A0A1L9RYG4</accession>
<dbReference type="STRING" id="1073089.A0A1L9RYG4"/>
<dbReference type="AlphaFoldDB" id="A0A1L9RYG4"/>
<evidence type="ECO:0000313" key="4">
    <source>
        <dbReference type="Proteomes" id="UP000184383"/>
    </source>
</evidence>
<evidence type="ECO:0000256" key="1">
    <source>
        <dbReference type="SAM" id="MobiDB-lite"/>
    </source>
</evidence>
<dbReference type="EMBL" id="KV878210">
    <property type="protein sequence ID" value="OJJ39858.1"/>
    <property type="molecule type" value="Genomic_DNA"/>
</dbReference>
<dbReference type="VEuPathDB" id="FungiDB:ASPWEDRAFT_66622"/>
<feature type="region of interest" description="Disordered" evidence="1">
    <location>
        <begin position="189"/>
        <end position="208"/>
    </location>
</feature>
<gene>
    <name evidence="3" type="ORF">ASPWEDRAFT_66622</name>
</gene>
<keyword evidence="4" id="KW-1185">Reference proteome</keyword>
<dbReference type="GeneID" id="63754704"/>
<organism evidence="3 4">
    <name type="scientific">Aspergillus wentii DTO 134E9</name>
    <dbReference type="NCBI Taxonomy" id="1073089"/>
    <lineage>
        <taxon>Eukaryota</taxon>
        <taxon>Fungi</taxon>
        <taxon>Dikarya</taxon>
        <taxon>Ascomycota</taxon>
        <taxon>Pezizomycotina</taxon>
        <taxon>Eurotiomycetes</taxon>
        <taxon>Eurotiomycetidae</taxon>
        <taxon>Eurotiales</taxon>
        <taxon>Aspergillaceae</taxon>
        <taxon>Aspergillus</taxon>
        <taxon>Aspergillus subgen. Cremei</taxon>
    </lineage>
</organism>
<reference evidence="4" key="1">
    <citation type="journal article" date="2017" name="Genome Biol.">
        <title>Comparative genomics reveals high biological diversity and specific adaptations in the industrially and medically important fungal genus Aspergillus.</title>
        <authorList>
            <person name="de Vries R.P."/>
            <person name="Riley R."/>
            <person name="Wiebenga A."/>
            <person name="Aguilar-Osorio G."/>
            <person name="Amillis S."/>
            <person name="Uchima C.A."/>
            <person name="Anderluh G."/>
            <person name="Asadollahi M."/>
            <person name="Askin M."/>
            <person name="Barry K."/>
            <person name="Battaglia E."/>
            <person name="Bayram O."/>
            <person name="Benocci T."/>
            <person name="Braus-Stromeyer S.A."/>
            <person name="Caldana C."/>
            <person name="Canovas D."/>
            <person name="Cerqueira G.C."/>
            <person name="Chen F."/>
            <person name="Chen W."/>
            <person name="Choi C."/>
            <person name="Clum A."/>
            <person name="Dos Santos R.A."/>
            <person name="Damasio A.R."/>
            <person name="Diallinas G."/>
            <person name="Emri T."/>
            <person name="Fekete E."/>
            <person name="Flipphi M."/>
            <person name="Freyberg S."/>
            <person name="Gallo A."/>
            <person name="Gournas C."/>
            <person name="Habgood R."/>
            <person name="Hainaut M."/>
            <person name="Harispe M.L."/>
            <person name="Henrissat B."/>
            <person name="Hilden K.S."/>
            <person name="Hope R."/>
            <person name="Hossain A."/>
            <person name="Karabika E."/>
            <person name="Karaffa L."/>
            <person name="Karanyi Z."/>
            <person name="Krasevec N."/>
            <person name="Kuo A."/>
            <person name="Kusch H."/>
            <person name="LaButti K."/>
            <person name="Lagendijk E.L."/>
            <person name="Lapidus A."/>
            <person name="Levasseur A."/>
            <person name="Lindquist E."/>
            <person name="Lipzen A."/>
            <person name="Logrieco A.F."/>
            <person name="MacCabe A."/>
            <person name="Maekelae M.R."/>
            <person name="Malavazi I."/>
            <person name="Melin P."/>
            <person name="Meyer V."/>
            <person name="Mielnichuk N."/>
            <person name="Miskei M."/>
            <person name="Molnar A.P."/>
            <person name="Mule G."/>
            <person name="Ngan C.Y."/>
            <person name="Orejas M."/>
            <person name="Orosz E."/>
            <person name="Ouedraogo J.P."/>
            <person name="Overkamp K.M."/>
            <person name="Park H.-S."/>
            <person name="Perrone G."/>
            <person name="Piumi F."/>
            <person name="Punt P.J."/>
            <person name="Ram A.F."/>
            <person name="Ramon A."/>
            <person name="Rauscher S."/>
            <person name="Record E."/>
            <person name="Riano-Pachon D.M."/>
            <person name="Robert V."/>
            <person name="Roehrig J."/>
            <person name="Ruller R."/>
            <person name="Salamov A."/>
            <person name="Salih N.S."/>
            <person name="Samson R.A."/>
            <person name="Sandor E."/>
            <person name="Sanguinetti M."/>
            <person name="Schuetze T."/>
            <person name="Sepcic K."/>
            <person name="Shelest E."/>
            <person name="Sherlock G."/>
            <person name="Sophianopoulou V."/>
            <person name="Squina F.M."/>
            <person name="Sun H."/>
            <person name="Susca A."/>
            <person name="Todd R.B."/>
            <person name="Tsang A."/>
            <person name="Unkles S.E."/>
            <person name="van de Wiele N."/>
            <person name="van Rossen-Uffink D."/>
            <person name="Oliveira J.V."/>
            <person name="Vesth T.C."/>
            <person name="Visser J."/>
            <person name="Yu J.-H."/>
            <person name="Zhou M."/>
            <person name="Andersen M.R."/>
            <person name="Archer D.B."/>
            <person name="Baker S.E."/>
            <person name="Benoit I."/>
            <person name="Brakhage A.A."/>
            <person name="Braus G.H."/>
            <person name="Fischer R."/>
            <person name="Frisvad J.C."/>
            <person name="Goldman G.H."/>
            <person name="Houbraken J."/>
            <person name="Oakley B."/>
            <person name="Pocsi I."/>
            <person name="Scazzocchio C."/>
            <person name="Seiboth B."/>
            <person name="vanKuyk P.A."/>
            <person name="Wortman J."/>
            <person name="Dyer P.S."/>
            <person name="Grigoriev I.V."/>
        </authorList>
    </citation>
    <scope>NUCLEOTIDE SEQUENCE [LARGE SCALE GENOMIC DNA]</scope>
    <source>
        <strain evidence="4">DTO 134E9</strain>
    </source>
</reference>
<evidence type="ECO:0000313" key="3">
    <source>
        <dbReference type="EMBL" id="OJJ39858.1"/>
    </source>
</evidence>
<protein>
    <recommendedName>
        <fullName evidence="2">Myb-like DNA-binding domain-containing protein</fullName>
    </recommendedName>
</protein>
<dbReference type="Pfam" id="PF22980">
    <property type="entry name" value="Myb_DNA-bind_8"/>
    <property type="match status" value="1"/>
</dbReference>
<name>A0A1L9RYG4_ASPWE</name>
<feature type="region of interest" description="Disordered" evidence="1">
    <location>
        <begin position="39"/>
        <end position="123"/>
    </location>
</feature>
<proteinExistence type="predicted"/>
<sequence>MAQRPSSSIPSSSSWTSNQQIDWNLVAAQLEISNGHAARMRFSRFKQQMEGTTSTPRASRPKKSSNANKGEKGSASSKSDFQKGTTASSSSSPQPIVKQEPGVLPYDPANGHIKPDPYMQKLPDLADIPHATTSQMMPAHTVPSGMPYPSLTVAPGDLMHSPVPSMASSTSTSTSYGLPHVWGGVKFEPQDADRLNDGTVKMEMPQGP</sequence>
<evidence type="ECO:0000259" key="2">
    <source>
        <dbReference type="Pfam" id="PF22980"/>
    </source>
</evidence>
<feature type="compositionally biased region" description="Polar residues" evidence="1">
    <location>
        <begin position="45"/>
        <end position="57"/>
    </location>
</feature>
<feature type="domain" description="Myb-like DNA-binding" evidence="2">
    <location>
        <begin position="17"/>
        <end position="50"/>
    </location>
</feature>
<dbReference type="RefSeq" id="XP_040693534.1">
    <property type="nucleotide sequence ID" value="XM_040838856.1"/>
</dbReference>
<dbReference type="Proteomes" id="UP000184383">
    <property type="component" value="Unassembled WGS sequence"/>
</dbReference>
<dbReference type="InterPro" id="IPR054505">
    <property type="entry name" value="Myb_DNA-bind_8"/>
</dbReference>
<feature type="compositionally biased region" description="Polar residues" evidence="1">
    <location>
        <begin position="64"/>
        <end position="94"/>
    </location>
</feature>
<dbReference type="OrthoDB" id="3944408at2759"/>